<feature type="non-terminal residue" evidence="2">
    <location>
        <position position="1"/>
    </location>
</feature>
<dbReference type="Gene3D" id="1.10.260.40">
    <property type="entry name" value="lambda repressor-like DNA-binding domains"/>
    <property type="match status" value="1"/>
</dbReference>
<gene>
    <name evidence="2" type="ORF">UFOVP317_1</name>
</gene>
<dbReference type="InterPro" id="IPR001387">
    <property type="entry name" value="Cro/C1-type_HTH"/>
</dbReference>
<feature type="domain" description="HTH cro/C1-type" evidence="1">
    <location>
        <begin position="2"/>
        <end position="29"/>
    </location>
</feature>
<evidence type="ECO:0000313" key="2">
    <source>
        <dbReference type="EMBL" id="CAB4137027.1"/>
    </source>
</evidence>
<evidence type="ECO:0000259" key="1">
    <source>
        <dbReference type="PROSITE" id="PS50943"/>
    </source>
</evidence>
<name>A0A6J5LVE7_9CAUD</name>
<dbReference type="EMBL" id="LR796339">
    <property type="protein sequence ID" value="CAB4137027.1"/>
    <property type="molecule type" value="Genomic_DNA"/>
</dbReference>
<protein>
    <recommendedName>
        <fullName evidence="1">HTH cro/C1-type domain-containing protein</fullName>
    </recommendedName>
</protein>
<accession>A0A6J5LVE7</accession>
<organism evidence="2">
    <name type="scientific">uncultured Caudovirales phage</name>
    <dbReference type="NCBI Taxonomy" id="2100421"/>
    <lineage>
        <taxon>Viruses</taxon>
        <taxon>Duplodnaviria</taxon>
        <taxon>Heunggongvirae</taxon>
        <taxon>Uroviricota</taxon>
        <taxon>Caudoviricetes</taxon>
        <taxon>Peduoviridae</taxon>
        <taxon>Maltschvirus</taxon>
        <taxon>Maltschvirus maltsch</taxon>
    </lineage>
</organism>
<dbReference type="PROSITE" id="PS50943">
    <property type="entry name" value="HTH_CROC1"/>
    <property type="match status" value="1"/>
</dbReference>
<reference evidence="2" key="1">
    <citation type="submission" date="2020-04" db="EMBL/GenBank/DDBJ databases">
        <authorList>
            <person name="Chiriac C."/>
            <person name="Salcher M."/>
            <person name="Ghai R."/>
            <person name="Kavagutti S V."/>
        </authorList>
    </citation>
    <scope>NUCLEOTIDE SEQUENCE</scope>
</reference>
<sequence length="64" mass="6851">ELEKGTARNPTVRAVWSISKALGVSPSWLLGLDAEQAPIPPLAFEVAALIERRLAQQVAEGAEK</sequence>
<proteinExistence type="predicted"/>
<dbReference type="InterPro" id="IPR010982">
    <property type="entry name" value="Lambda_DNA-bd_dom_sf"/>
</dbReference>
<dbReference type="GO" id="GO:0003677">
    <property type="term" value="F:DNA binding"/>
    <property type="evidence" value="ECO:0007669"/>
    <property type="project" value="InterPro"/>
</dbReference>
<dbReference type="SUPFAM" id="SSF47413">
    <property type="entry name" value="lambda repressor-like DNA-binding domains"/>
    <property type="match status" value="1"/>
</dbReference>